<dbReference type="AlphaFoldDB" id="A0A1F6V3L4"/>
<dbReference type="InterPro" id="IPR012933">
    <property type="entry name" value="HicA_mRNA_interferase"/>
</dbReference>
<keyword evidence="2" id="KW-1277">Toxin-antitoxin system</keyword>
<dbReference type="InterPro" id="IPR038570">
    <property type="entry name" value="HicA_sf"/>
</dbReference>
<evidence type="ECO:0008006" key="10">
    <source>
        <dbReference type="Google" id="ProtNLM"/>
    </source>
</evidence>
<comment type="similarity">
    <text evidence="1">Belongs to the HicA mRNA interferase family.</text>
</comment>
<evidence type="ECO:0000256" key="7">
    <source>
        <dbReference type="ARBA" id="ARBA00023016"/>
    </source>
</evidence>
<evidence type="ECO:0000256" key="4">
    <source>
        <dbReference type="ARBA" id="ARBA00022759"/>
    </source>
</evidence>
<protein>
    <recommendedName>
        <fullName evidence="10">Addiction module toxin, HicA family</fullName>
    </recommendedName>
</protein>
<keyword evidence="7" id="KW-0346">Stress response</keyword>
<evidence type="ECO:0000256" key="3">
    <source>
        <dbReference type="ARBA" id="ARBA00022722"/>
    </source>
</evidence>
<proteinExistence type="inferred from homology"/>
<keyword evidence="6" id="KW-0694">RNA-binding</keyword>
<dbReference type="GO" id="GO:0016787">
    <property type="term" value="F:hydrolase activity"/>
    <property type="evidence" value="ECO:0007669"/>
    <property type="project" value="UniProtKB-KW"/>
</dbReference>
<gene>
    <name evidence="8" type="ORF">A2733_02435</name>
</gene>
<accession>A0A1F6V3L4</accession>
<dbReference type="Pfam" id="PF07927">
    <property type="entry name" value="HicA_toxin"/>
    <property type="match status" value="1"/>
</dbReference>
<evidence type="ECO:0000256" key="1">
    <source>
        <dbReference type="ARBA" id="ARBA00006620"/>
    </source>
</evidence>
<evidence type="ECO:0000313" key="8">
    <source>
        <dbReference type="EMBL" id="OGI64034.1"/>
    </source>
</evidence>
<evidence type="ECO:0000256" key="6">
    <source>
        <dbReference type="ARBA" id="ARBA00022884"/>
    </source>
</evidence>
<dbReference type="GO" id="GO:0004519">
    <property type="term" value="F:endonuclease activity"/>
    <property type="evidence" value="ECO:0007669"/>
    <property type="project" value="UniProtKB-KW"/>
</dbReference>
<evidence type="ECO:0000313" key="9">
    <source>
        <dbReference type="Proteomes" id="UP000178985"/>
    </source>
</evidence>
<evidence type="ECO:0000256" key="5">
    <source>
        <dbReference type="ARBA" id="ARBA00022801"/>
    </source>
</evidence>
<keyword evidence="4" id="KW-0255">Endonuclease</keyword>
<keyword evidence="3" id="KW-0540">Nuclease</keyword>
<keyword evidence="5" id="KW-0378">Hydrolase</keyword>
<comment type="caution">
    <text evidence="8">The sequence shown here is derived from an EMBL/GenBank/DDBJ whole genome shotgun (WGS) entry which is preliminary data.</text>
</comment>
<evidence type="ECO:0000256" key="2">
    <source>
        <dbReference type="ARBA" id="ARBA00022649"/>
    </source>
</evidence>
<dbReference type="Gene3D" id="3.30.920.30">
    <property type="entry name" value="Hypothetical protein"/>
    <property type="match status" value="1"/>
</dbReference>
<organism evidence="8 9">
    <name type="scientific">Candidatus Nomurabacteria bacterium RIFCSPHIGHO2_01_FULL_40_20</name>
    <dbReference type="NCBI Taxonomy" id="1801738"/>
    <lineage>
        <taxon>Bacteria</taxon>
        <taxon>Candidatus Nomuraibacteriota</taxon>
    </lineage>
</organism>
<dbReference type="SUPFAM" id="SSF54786">
    <property type="entry name" value="YcfA/nrd intein domain"/>
    <property type="match status" value="1"/>
</dbReference>
<dbReference type="EMBL" id="MFTO01000008">
    <property type="protein sequence ID" value="OGI64034.1"/>
    <property type="molecule type" value="Genomic_DNA"/>
</dbReference>
<name>A0A1F6V3L4_9BACT</name>
<reference evidence="8 9" key="1">
    <citation type="journal article" date="2016" name="Nat. Commun.">
        <title>Thousands of microbial genomes shed light on interconnected biogeochemical processes in an aquifer system.</title>
        <authorList>
            <person name="Anantharaman K."/>
            <person name="Brown C.T."/>
            <person name="Hug L.A."/>
            <person name="Sharon I."/>
            <person name="Castelle C.J."/>
            <person name="Probst A.J."/>
            <person name="Thomas B.C."/>
            <person name="Singh A."/>
            <person name="Wilkins M.J."/>
            <person name="Karaoz U."/>
            <person name="Brodie E.L."/>
            <person name="Williams K.H."/>
            <person name="Hubbard S.S."/>
            <person name="Banfield J.F."/>
        </authorList>
    </citation>
    <scope>NUCLEOTIDE SEQUENCE [LARGE SCALE GENOMIC DNA]</scope>
</reference>
<dbReference type="GO" id="GO:0003729">
    <property type="term" value="F:mRNA binding"/>
    <property type="evidence" value="ECO:0007669"/>
    <property type="project" value="InterPro"/>
</dbReference>
<sequence>MPKGLLNWNFRDVTDFLKENGFEFNEQRKGSHEAWINVQTQAVVEINFHGSKSFRPKTLETMIRQSKIDKKIWREWTKH</sequence>
<dbReference type="Proteomes" id="UP000178985">
    <property type="component" value="Unassembled WGS sequence"/>
</dbReference>